<name>A0ABX1BV08_9ACTN</name>
<dbReference type="InterPro" id="IPR050267">
    <property type="entry name" value="Anti-sigma-factor_SerPK"/>
</dbReference>
<evidence type="ECO:0000259" key="2">
    <source>
        <dbReference type="Pfam" id="PF13581"/>
    </source>
</evidence>
<sequence length="125" mass="13134">MVVVDSSGASTADARHAAAEYVAAMASRVDADAVVLVVSELVANAQRHTAGWWRLTLRTHDDRLVIDVEDTSDVPPSERGESDLSGGGGLGLIMVRRLSGDLEVLRSSAGKTVRASFPLHAITPA</sequence>
<dbReference type="GO" id="GO:0005524">
    <property type="term" value="F:ATP binding"/>
    <property type="evidence" value="ECO:0007669"/>
    <property type="project" value="UniProtKB-KW"/>
</dbReference>
<keyword evidence="1" id="KW-0418">Kinase</keyword>
<keyword evidence="3" id="KW-0547">Nucleotide-binding</keyword>
<accession>A0ABX1BV08</accession>
<reference evidence="3 4" key="1">
    <citation type="submission" date="2020-03" db="EMBL/GenBank/DDBJ databases">
        <title>WGS of actinomycetes isolated from Thailand.</title>
        <authorList>
            <person name="Thawai C."/>
        </authorList>
    </citation>
    <scope>NUCLEOTIDE SEQUENCE [LARGE SCALE GENOMIC DNA]</scope>
    <source>
        <strain evidence="3 4">PLAI 1-29</strain>
    </source>
</reference>
<comment type="caution">
    <text evidence="3">The sequence shown here is derived from an EMBL/GenBank/DDBJ whole genome shotgun (WGS) entry which is preliminary data.</text>
</comment>
<evidence type="ECO:0000313" key="3">
    <source>
        <dbReference type="EMBL" id="NJQ00281.1"/>
    </source>
</evidence>
<proteinExistence type="predicted"/>
<gene>
    <name evidence="3" type="ORF">HCK00_06960</name>
</gene>
<dbReference type="EMBL" id="JAATEN010000004">
    <property type="protein sequence ID" value="NJQ00281.1"/>
    <property type="molecule type" value="Genomic_DNA"/>
</dbReference>
<dbReference type="Gene3D" id="3.30.565.10">
    <property type="entry name" value="Histidine kinase-like ATPase, C-terminal domain"/>
    <property type="match status" value="1"/>
</dbReference>
<protein>
    <submittedName>
        <fullName evidence="3">ATP-binding protein</fullName>
    </submittedName>
</protein>
<dbReference type="PANTHER" id="PTHR35526">
    <property type="entry name" value="ANTI-SIGMA-F FACTOR RSBW-RELATED"/>
    <property type="match status" value="1"/>
</dbReference>
<dbReference type="PANTHER" id="PTHR35526:SF3">
    <property type="entry name" value="ANTI-SIGMA-F FACTOR RSBW"/>
    <property type="match status" value="1"/>
</dbReference>
<dbReference type="Pfam" id="PF13581">
    <property type="entry name" value="HATPase_c_2"/>
    <property type="match status" value="1"/>
</dbReference>
<dbReference type="InterPro" id="IPR003594">
    <property type="entry name" value="HATPase_dom"/>
</dbReference>
<dbReference type="RefSeq" id="WP_168100889.1">
    <property type="nucleotide sequence ID" value="NZ_JAATEN010000004.1"/>
</dbReference>
<evidence type="ECO:0000313" key="4">
    <source>
        <dbReference type="Proteomes" id="UP000695264"/>
    </source>
</evidence>
<dbReference type="InterPro" id="IPR036890">
    <property type="entry name" value="HATPase_C_sf"/>
</dbReference>
<keyword evidence="1" id="KW-0808">Transferase</keyword>
<dbReference type="SUPFAM" id="SSF55874">
    <property type="entry name" value="ATPase domain of HSP90 chaperone/DNA topoisomerase II/histidine kinase"/>
    <property type="match status" value="1"/>
</dbReference>
<feature type="domain" description="Histidine kinase/HSP90-like ATPase" evidence="2">
    <location>
        <begin position="9"/>
        <end position="116"/>
    </location>
</feature>
<keyword evidence="3" id="KW-0067">ATP-binding</keyword>
<evidence type="ECO:0000256" key="1">
    <source>
        <dbReference type="ARBA" id="ARBA00022527"/>
    </source>
</evidence>
<organism evidence="3 4">
    <name type="scientific">Streptomyces zingiberis</name>
    <dbReference type="NCBI Taxonomy" id="2053010"/>
    <lineage>
        <taxon>Bacteria</taxon>
        <taxon>Bacillati</taxon>
        <taxon>Actinomycetota</taxon>
        <taxon>Actinomycetes</taxon>
        <taxon>Kitasatosporales</taxon>
        <taxon>Streptomycetaceae</taxon>
        <taxon>Streptomyces</taxon>
    </lineage>
</organism>
<dbReference type="Proteomes" id="UP000695264">
    <property type="component" value="Unassembled WGS sequence"/>
</dbReference>
<keyword evidence="4" id="KW-1185">Reference proteome</keyword>
<keyword evidence="1" id="KW-0723">Serine/threonine-protein kinase</keyword>